<sequence length="89" mass="10275">MSEENIATAPGLLRCENYLPTEALWEWAQFEIRLNGSSRQHFVLKKSVRECVWLERGARNFGVSRCAESKEPKRKLLRKGEAKEGERAP</sequence>
<dbReference type="Proteomes" id="UP000030765">
    <property type="component" value="Unassembled WGS sequence"/>
</dbReference>
<accession>A0A084VRT5</accession>
<name>A0A084VRT5_ANOSI</name>
<proteinExistence type="predicted"/>
<keyword evidence="3" id="KW-1185">Reference proteome</keyword>
<dbReference type="EMBL" id="ATLV01015778">
    <property type="status" value="NOT_ANNOTATED_CDS"/>
    <property type="molecule type" value="Genomic_DNA"/>
</dbReference>
<dbReference type="AlphaFoldDB" id="A0A084VRT5"/>
<evidence type="ECO:0000313" key="2">
    <source>
        <dbReference type="EnsemblMetazoa" id="ASIC008297-PA"/>
    </source>
</evidence>
<protein>
    <submittedName>
        <fullName evidence="1 2">Uncharacterized protein</fullName>
    </submittedName>
</protein>
<evidence type="ECO:0000313" key="3">
    <source>
        <dbReference type="Proteomes" id="UP000030765"/>
    </source>
</evidence>
<reference evidence="2" key="2">
    <citation type="submission" date="2020-05" db="UniProtKB">
        <authorList>
            <consortium name="EnsemblMetazoa"/>
        </authorList>
    </citation>
    <scope>IDENTIFICATION</scope>
</reference>
<reference evidence="1 3" key="1">
    <citation type="journal article" date="2014" name="BMC Genomics">
        <title>Genome sequence of Anopheles sinensis provides insight into genetics basis of mosquito competence for malaria parasites.</title>
        <authorList>
            <person name="Zhou D."/>
            <person name="Zhang D."/>
            <person name="Ding G."/>
            <person name="Shi L."/>
            <person name="Hou Q."/>
            <person name="Ye Y."/>
            <person name="Xu Y."/>
            <person name="Zhou H."/>
            <person name="Xiong C."/>
            <person name="Li S."/>
            <person name="Yu J."/>
            <person name="Hong S."/>
            <person name="Yu X."/>
            <person name="Zou P."/>
            <person name="Chen C."/>
            <person name="Chang X."/>
            <person name="Wang W."/>
            <person name="Lv Y."/>
            <person name="Sun Y."/>
            <person name="Ma L."/>
            <person name="Shen B."/>
            <person name="Zhu C."/>
        </authorList>
    </citation>
    <scope>NUCLEOTIDE SEQUENCE [LARGE SCALE GENOMIC DNA]</scope>
</reference>
<organism evidence="1">
    <name type="scientific">Anopheles sinensis</name>
    <name type="common">Mosquito</name>
    <dbReference type="NCBI Taxonomy" id="74873"/>
    <lineage>
        <taxon>Eukaryota</taxon>
        <taxon>Metazoa</taxon>
        <taxon>Ecdysozoa</taxon>
        <taxon>Arthropoda</taxon>
        <taxon>Hexapoda</taxon>
        <taxon>Insecta</taxon>
        <taxon>Pterygota</taxon>
        <taxon>Neoptera</taxon>
        <taxon>Endopterygota</taxon>
        <taxon>Diptera</taxon>
        <taxon>Nematocera</taxon>
        <taxon>Culicoidea</taxon>
        <taxon>Culicidae</taxon>
        <taxon>Anophelinae</taxon>
        <taxon>Anopheles</taxon>
    </lineage>
</organism>
<gene>
    <name evidence="1" type="ORF">ZHAS_00008297</name>
</gene>
<evidence type="ECO:0000313" key="1">
    <source>
        <dbReference type="EMBL" id="KFB40679.1"/>
    </source>
</evidence>
<dbReference type="VEuPathDB" id="VectorBase:ASIC008297"/>
<dbReference type="EnsemblMetazoa" id="ASIC008297-RA">
    <property type="protein sequence ID" value="ASIC008297-PA"/>
    <property type="gene ID" value="ASIC008297"/>
</dbReference>
<dbReference type="EMBL" id="KE525036">
    <property type="protein sequence ID" value="KFB40679.1"/>
    <property type="molecule type" value="Genomic_DNA"/>
</dbReference>